<name>A0A1F6CDT5_9BACT</name>
<dbReference type="GO" id="GO:0034039">
    <property type="term" value="F:8-oxo-7,8-dihydroguanine DNA N-glycosylase activity"/>
    <property type="evidence" value="ECO:0007669"/>
    <property type="project" value="TreeGrafter"/>
</dbReference>
<keyword evidence="6" id="KW-0479">Metal-binding</keyword>
<evidence type="ECO:0000256" key="12">
    <source>
        <dbReference type="ARBA" id="ARBA00023295"/>
    </source>
</evidence>
<dbReference type="Gene3D" id="1.10.1670.10">
    <property type="entry name" value="Helix-hairpin-Helix base-excision DNA repair enzymes (C-terminal)"/>
    <property type="match status" value="1"/>
</dbReference>
<reference evidence="14 15" key="1">
    <citation type="journal article" date="2016" name="Nat. Commun.">
        <title>Thousands of microbial genomes shed light on interconnected biogeochemical processes in an aquifer system.</title>
        <authorList>
            <person name="Anantharaman K."/>
            <person name="Brown C.T."/>
            <person name="Hug L.A."/>
            <person name="Sharon I."/>
            <person name="Castelle C.J."/>
            <person name="Probst A.J."/>
            <person name="Thomas B.C."/>
            <person name="Singh A."/>
            <person name="Wilkins M.J."/>
            <person name="Karaoz U."/>
            <person name="Brodie E.L."/>
            <person name="Williams K.H."/>
            <person name="Hubbard S.S."/>
            <person name="Banfield J.F."/>
        </authorList>
    </citation>
    <scope>NUCLEOTIDE SEQUENCE [LARGE SCALE GENOMIC DNA]</scope>
</reference>
<evidence type="ECO:0000256" key="7">
    <source>
        <dbReference type="ARBA" id="ARBA00022763"/>
    </source>
</evidence>
<dbReference type="InterPro" id="IPR004036">
    <property type="entry name" value="Endonuclease-III-like_CS2"/>
</dbReference>
<dbReference type="SMART" id="SM00478">
    <property type="entry name" value="ENDO3c"/>
    <property type="match status" value="1"/>
</dbReference>
<dbReference type="GO" id="GO:0000701">
    <property type="term" value="F:purine-specific mismatch base pair DNA N-glycosylase activity"/>
    <property type="evidence" value="ECO:0007669"/>
    <property type="project" value="UniProtKB-EC"/>
</dbReference>
<dbReference type="InterPro" id="IPR011257">
    <property type="entry name" value="DNA_glycosylase"/>
</dbReference>
<evidence type="ECO:0000313" key="15">
    <source>
        <dbReference type="Proteomes" id="UP000178344"/>
    </source>
</evidence>
<keyword evidence="12" id="KW-0326">Glycosidase</keyword>
<evidence type="ECO:0000256" key="4">
    <source>
        <dbReference type="ARBA" id="ARBA00012045"/>
    </source>
</evidence>
<comment type="caution">
    <text evidence="14">The sequence shown here is derived from an EMBL/GenBank/DDBJ whole genome shotgun (WGS) entry which is preliminary data.</text>
</comment>
<evidence type="ECO:0000259" key="13">
    <source>
        <dbReference type="SMART" id="SM00478"/>
    </source>
</evidence>
<dbReference type="GO" id="GO:0006298">
    <property type="term" value="P:mismatch repair"/>
    <property type="evidence" value="ECO:0007669"/>
    <property type="project" value="TreeGrafter"/>
</dbReference>
<evidence type="ECO:0000256" key="10">
    <source>
        <dbReference type="ARBA" id="ARBA00023014"/>
    </source>
</evidence>
<dbReference type="PROSITE" id="PS01155">
    <property type="entry name" value="ENDONUCLEASE_III_2"/>
    <property type="match status" value="1"/>
</dbReference>
<evidence type="ECO:0000256" key="1">
    <source>
        <dbReference type="ARBA" id="ARBA00000843"/>
    </source>
</evidence>
<protein>
    <recommendedName>
        <fullName evidence="5">Adenine DNA glycosylase</fullName>
        <ecNumber evidence="4">3.2.2.31</ecNumber>
    </recommendedName>
</protein>
<keyword evidence="10" id="KW-0411">Iron-sulfur</keyword>
<dbReference type="InterPro" id="IPR023170">
    <property type="entry name" value="HhH_base_excis_C"/>
</dbReference>
<dbReference type="GO" id="GO:0035485">
    <property type="term" value="F:adenine/guanine mispair binding"/>
    <property type="evidence" value="ECO:0007669"/>
    <property type="project" value="TreeGrafter"/>
</dbReference>
<accession>A0A1F6CDT5</accession>
<keyword evidence="7" id="KW-0227">DNA damage</keyword>
<dbReference type="GO" id="GO:0032357">
    <property type="term" value="F:oxidized purine DNA binding"/>
    <property type="evidence" value="ECO:0007669"/>
    <property type="project" value="TreeGrafter"/>
</dbReference>
<comment type="catalytic activity">
    <reaction evidence="1">
        <text>Hydrolyzes free adenine bases from 7,8-dihydro-8-oxoguanine:adenine mismatched double-stranded DNA, leaving an apurinic site.</text>
        <dbReference type="EC" id="3.2.2.31"/>
    </reaction>
</comment>
<dbReference type="InterPro" id="IPR000445">
    <property type="entry name" value="HhH_motif"/>
</dbReference>
<dbReference type="EC" id="3.2.2.31" evidence="4"/>
<proteinExistence type="inferred from homology"/>
<evidence type="ECO:0000256" key="11">
    <source>
        <dbReference type="ARBA" id="ARBA00023204"/>
    </source>
</evidence>
<dbReference type="PANTHER" id="PTHR42944">
    <property type="entry name" value="ADENINE DNA GLYCOSYLASE"/>
    <property type="match status" value="1"/>
</dbReference>
<dbReference type="Pfam" id="PF00633">
    <property type="entry name" value="HHH"/>
    <property type="match status" value="1"/>
</dbReference>
<keyword evidence="9" id="KW-0408">Iron</keyword>
<dbReference type="InterPro" id="IPR044298">
    <property type="entry name" value="MIG/MutY"/>
</dbReference>
<dbReference type="CDD" id="cd00056">
    <property type="entry name" value="ENDO3c"/>
    <property type="match status" value="1"/>
</dbReference>
<evidence type="ECO:0000256" key="9">
    <source>
        <dbReference type="ARBA" id="ARBA00023004"/>
    </source>
</evidence>
<organism evidence="14 15">
    <name type="scientific">Candidatus Kaiserbacteria bacterium RIFCSPHIGHO2_01_FULL_49_13</name>
    <dbReference type="NCBI Taxonomy" id="1798477"/>
    <lineage>
        <taxon>Bacteria</taxon>
        <taxon>Candidatus Kaiseribacteriota</taxon>
    </lineage>
</organism>
<dbReference type="GO" id="GO:0006284">
    <property type="term" value="P:base-excision repair"/>
    <property type="evidence" value="ECO:0007669"/>
    <property type="project" value="InterPro"/>
</dbReference>
<dbReference type="InterPro" id="IPR003265">
    <property type="entry name" value="HhH-GPD_domain"/>
</dbReference>
<gene>
    <name evidence="14" type="ORF">A2671_01210</name>
</gene>
<dbReference type="GO" id="GO:0046872">
    <property type="term" value="F:metal ion binding"/>
    <property type="evidence" value="ECO:0007669"/>
    <property type="project" value="UniProtKB-KW"/>
</dbReference>
<evidence type="ECO:0000256" key="8">
    <source>
        <dbReference type="ARBA" id="ARBA00022801"/>
    </source>
</evidence>
<dbReference type="SUPFAM" id="SSF48150">
    <property type="entry name" value="DNA-glycosylase"/>
    <property type="match status" value="1"/>
</dbReference>
<sequence length="263" mass="30474">MSRDQFQKMVYAHFKKAGRKFPWRSTRDPYKILVSEVMLQQTQVKRVLVFYAEFMRHFPTVHVLAKAPLADVLRAWQGLGYNRRARLLRDAAKLLVEQYGGKFPKNEQFLEGLPGIGPYTARAVMAFAFNKPVVFIETNIRTVFLHHFFKNRTTVSDSEILPYMVKMLDKKNPRAWYSALMDYGADLKKSGVQINNRSKHYSKQSKFEGSTRQLRGEILKAALTTGKVDVKKIAREAKRTSEEIRMTAESLFREGLLGTQPYR</sequence>
<dbReference type="EMBL" id="MFKQ01000025">
    <property type="protein sequence ID" value="OGG47181.1"/>
    <property type="molecule type" value="Genomic_DNA"/>
</dbReference>
<evidence type="ECO:0000256" key="2">
    <source>
        <dbReference type="ARBA" id="ARBA00001966"/>
    </source>
</evidence>
<dbReference type="AlphaFoldDB" id="A0A1F6CDT5"/>
<dbReference type="GO" id="GO:0051536">
    <property type="term" value="F:iron-sulfur cluster binding"/>
    <property type="evidence" value="ECO:0007669"/>
    <property type="project" value="UniProtKB-KW"/>
</dbReference>
<dbReference type="PANTHER" id="PTHR42944:SF1">
    <property type="entry name" value="ADENINE DNA GLYCOSYLASE"/>
    <property type="match status" value="1"/>
</dbReference>
<comment type="cofactor">
    <cofactor evidence="2">
        <name>[4Fe-4S] cluster</name>
        <dbReference type="ChEBI" id="CHEBI:49883"/>
    </cofactor>
</comment>
<evidence type="ECO:0000256" key="5">
    <source>
        <dbReference type="ARBA" id="ARBA00022023"/>
    </source>
</evidence>
<comment type="similarity">
    <text evidence="3">Belongs to the Nth/MutY family.</text>
</comment>
<keyword evidence="11" id="KW-0234">DNA repair</keyword>
<feature type="domain" description="HhH-GPD" evidence="13">
    <location>
        <begin position="38"/>
        <end position="186"/>
    </location>
</feature>
<dbReference type="Proteomes" id="UP000178344">
    <property type="component" value="Unassembled WGS sequence"/>
</dbReference>
<evidence type="ECO:0000256" key="3">
    <source>
        <dbReference type="ARBA" id="ARBA00008343"/>
    </source>
</evidence>
<dbReference type="Pfam" id="PF00730">
    <property type="entry name" value="HhH-GPD"/>
    <property type="match status" value="1"/>
</dbReference>
<evidence type="ECO:0000313" key="14">
    <source>
        <dbReference type="EMBL" id="OGG47181.1"/>
    </source>
</evidence>
<keyword evidence="8" id="KW-0378">Hydrolase</keyword>
<evidence type="ECO:0000256" key="6">
    <source>
        <dbReference type="ARBA" id="ARBA00022723"/>
    </source>
</evidence>
<dbReference type="Gene3D" id="1.10.340.30">
    <property type="entry name" value="Hypothetical protein, domain 2"/>
    <property type="match status" value="1"/>
</dbReference>